<dbReference type="SMART" id="SM00360">
    <property type="entry name" value="RRM"/>
    <property type="match status" value="3"/>
</dbReference>
<dbReference type="InterPro" id="IPR050666">
    <property type="entry name" value="ESRP"/>
</dbReference>
<keyword evidence="2" id="KW-0507">mRNA processing</keyword>
<evidence type="ECO:0000313" key="7">
    <source>
        <dbReference type="EMBL" id="KAG5280723.1"/>
    </source>
</evidence>
<dbReference type="GO" id="GO:0006397">
    <property type="term" value="P:mRNA processing"/>
    <property type="evidence" value="ECO:0007669"/>
    <property type="project" value="UniProtKB-KW"/>
</dbReference>
<name>A0AAV6H031_9TELE</name>
<evidence type="ECO:0000256" key="2">
    <source>
        <dbReference type="ARBA" id="ARBA00022664"/>
    </source>
</evidence>
<keyword evidence="3" id="KW-0677">Repeat</keyword>
<keyword evidence="1" id="KW-0597">Phosphoprotein</keyword>
<dbReference type="CDD" id="cd12504">
    <property type="entry name" value="RRM2_hnRNPH_CRSF1_like"/>
    <property type="match status" value="1"/>
</dbReference>
<dbReference type="FunFam" id="3.30.70.330:FF:000131">
    <property type="entry name" value="Heterogeneous nuclear ribonucleoprotein h3 isoform"/>
    <property type="match status" value="1"/>
</dbReference>
<keyword evidence="8" id="KW-1185">Reference proteome</keyword>
<dbReference type="EMBL" id="JADWDJ010000005">
    <property type="protein sequence ID" value="KAG5280723.1"/>
    <property type="molecule type" value="Genomic_DNA"/>
</dbReference>
<keyword evidence="4 5" id="KW-0694">RNA-binding</keyword>
<dbReference type="SUPFAM" id="SSF54928">
    <property type="entry name" value="RNA-binding domain, RBD"/>
    <property type="match status" value="3"/>
</dbReference>
<evidence type="ECO:0000256" key="5">
    <source>
        <dbReference type="PROSITE-ProRule" id="PRU00176"/>
    </source>
</evidence>
<dbReference type="Pfam" id="PF00076">
    <property type="entry name" value="RRM_1"/>
    <property type="match status" value="3"/>
</dbReference>
<dbReference type="AlphaFoldDB" id="A0AAV6H031"/>
<evidence type="ECO:0000259" key="6">
    <source>
        <dbReference type="PROSITE" id="PS50102"/>
    </source>
</evidence>
<proteinExistence type="predicted"/>
<evidence type="ECO:0000256" key="1">
    <source>
        <dbReference type="ARBA" id="ARBA00022553"/>
    </source>
</evidence>
<dbReference type="PANTHER" id="PTHR13976">
    <property type="entry name" value="HETEROGENEOUS NUCLEAR RIBONUCLEOPROTEIN-RELATED"/>
    <property type="match status" value="1"/>
</dbReference>
<dbReference type="CDD" id="cd12503">
    <property type="entry name" value="RRM1_hnRNPH_GRSF1_like"/>
    <property type="match status" value="1"/>
</dbReference>
<dbReference type="GO" id="GO:0003723">
    <property type="term" value="F:RNA binding"/>
    <property type="evidence" value="ECO:0007669"/>
    <property type="project" value="UniProtKB-UniRule"/>
</dbReference>
<accession>A0AAV6H031</accession>
<feature type="domain" description="RRM" evidence="6">
    <location>
        <begin position="204"/>
        <end position="281"/>
    </location>
</feature>
<protein>
    <recommendedName>
        <fullName evidence="6">RRM domain-containing protein</fullName>
    </recommendedName>
</protein>
<dbReference type="InterPro" id="IPR000504">
    <property type="entry name" value="RRM_dom"/>
</dbReference>
<evidence type="ECO:0000256" key="3">
    <source>
        <dbReference type="ARBA" id="ARBA00022737"/>
    </source>
</evidence>
<feature type="domain" description="RRM" evidence="6">
    <location>
        <begin position="108"/>
        <end position="187"/>
    </location>
</feature>
<dbReference type="InterPro" id="IPR012677">
    <property type="entry name" value="Nucleotide-bd_a/b_plait_sf"/>
</dbReference>
<dbReference type="PROSITE" id="PS50102">
    <property type="entry name" value="RRM"/>
    <property type="match status" value="3"/>
</dbReference>
<dbReference type="InterPro" id="IPR035979">
    <property type="entry name" value="RBD_domain_sf"/>
</dbReference>
<sequence>MSGYCRTVLISALCRSLGGIRQPCTKIFHQNKPYQTQALWFLFDRHDRPRYHHWSTSQSHTFLLNVKSTWASCRSIQSSEAGVPFKEEEYPPLPEYNANAQPGTKDVFIVRIKGLPWSCKKEDLLEFFSECRIREGAKGIHFMHLKDGRPNGQAFMEMETEEDVSKALERHRQYLGPRYIEVFEVTEQDAEAILQGDSPLSDDGVVRLRGLPFSCTEKDIIQFFSGLDIVENGVTLVSNARGQSNGQAYVQFASQEMAAKALERDKEVIGHRYVEIFPSCKSEIVSQYRRKTQEAPAVPLSRIPIPNRGTLTPSASETAGGQRLRAGRSAASQVFAASIHFVHLRGLPFGATAEDIVEFFAPLRVARIMMEYYSDGQASGEAEVHFRSHEDAVAAMSKDKEYIQNRYIELFLNSKGGQS</sequence>
<organism evidence="7 8">
    <name type="scientific">Alosa alosa</name>
    <name type="common">allis shad</name>
    <dbReference type="NCBI Taxonomy" id="278164"/>
    <lineage>
        <taxon>Eukaryota</taxon>
        <taxon>Metazoa</taxon>
        <taxon>Chordata</taxon>
        <taxon>Craniata</taxon>
        <taxon>Vertebrata</taxon>
        <taxon>Euteleostomi</taxon>
        <taxon>Actinopterygii</taxon>
        <taxon>Neopterygii</taxon>
        <taxon>Teleostei</taxon>
        <taxon>Clupei</taxon>
        <taxon>Clupeiformes</taxon>
        <taxon>Clupeoidei</taxon>
        <taxon>Clupeidae</taxon>
        <taxon>Alosa</taxon>
    </lineage>
</organism>
<evidence type="ECO:0000256" key="4">
    <source>
        <dbReference type="ARBA" id="ARBA00022884"/>
    </source>
</evidence>
<dbReference type="Proteomes" id="UP000823561">
    <property type="component" value="Chromosome 5"/>
</dbReference>
<comment type="caution">
    <text evidence="7">The sequence shown here is derived from an EMBL/GenBank/DDBJ whole genome shotgun (WGS) entry which is preliminary data.</text>
</comment>
<gene>
    <name evidence="7" type="ORF">AALO_G00063280</name>
</gene>
<feature type="domain" description="RRM" evidence="6">
    <location>
        <begin position="340"/>
        <end position="419"/>
    </location>
</feature>
<dbReference type="Gene3D" id="3.30.70.330">
    <property type="match status" value="3"/>
</dbReference>
<reference evidence="7" key="1">
    <citation type="submission" date="2020-10" db="EMBL/GenBank/DDBJ databases">
        <title>Chromosome-scale genome assembly of the Allis shad, Alosa alosa.</title>
        <authorList>
            <person name="Margot Z."/>
            <person name="Christophe K."/>
            <person name="Cabau C."/>
            <person name="Louis A."/>
            <person name="Berthelot C."/>
            <person name="Parey E."/>
            <person name="Roest Crollius H."/>
            <person name="Montfort J."/>
            <person name="Robinson-Rechavi M."/>
            <person name="Bucao C."/>
            <person name="Bouchez O."/>
            <person name="Gislard M."/>
            <person name="Lluch J."/>
            <person name="Milhes M."/>
            <person name="Lampietro C."/>
            <person name="Lopez Roques C."/>
            <person name="Donnadieu C."/>
            <person name="Braasch I."/>
            <person name="Desvignes T."/>
            <person name="Postlethwait J."/>
            <person name="Bobe J."/>
            <person name="Guiguen Y."/>
        </authorList>
    </citation>
    <scope>NUCLEOTIDE SEQUENCE</scope>
    <source>
        <strain evidence="7">M-15738</strain>
        <tissue evidence="7">Blood</tissue>
    </source>
</reference>
<evidence type="ECO:0000313" key="8">
    <source>
        <dbReference type="Proteomes" id="UP000823561"/>
    </source>
</evidence>